<feature type="compositionally biased region" description="Basic and acidic residues" evidence="1">
    <location>
        <begin position="138"/>
        <end position="149"/>
    </location>
</feature>
<protein>
    <submittedName>
        <fullName evidence="2">Uncharacterized protein</fullName>
    </submittedName>
</protein>
<evidence type="ECO:0000256" key="1">
    <source>
        <dbReference type="SAM" id="MobiDB-lite"/>
    </source>
</evidence>
<dbReference type="Proteomes" id="UP000029867">
    <property type="component" value="Unassembled WGS sequence"/>
</dbReference>
<reference evidence="3" key="1">
    <citation type="journal article" date="2014" name="Microb. Cell Fact.">
        <title>Exploiting Issatchenkia orientalis SD108 for succinic acid production.</title>
        <authorList>
            <person name="Xiao H."/>
            <person name="Shao Z."/>
            <person name="Jiang Y."/>
            <person name="Dole S."/>
            <person name="Zhao H."/>
        </authorList>
    </citation>
    <scope>NUCLEOTIDE SEQUENCE [LARGE SCALE GENOMIC DNA]</scope>
    <source>
        <strain evidence="3">SD108</strain>
    </source>
</reference>
<gene>
    <name evidence="2" type="ORF">JL09_g5366</name>
</gene>
<feature type="compositionally biased region" description="Basic and acidic residues" evidence="1">
    <location>
        <begin position="93"/>
        <end position="110"/>
    </location>
</feature>
<feature type="compositionally biased region" description="Pro residues" evidence="1">
    <location>
        <begin position="247"/>
        <end position="256"/>
    </location>
</feature>
<name>A0A099NU17_PICKU</name>
<evidence type="ECO:0000313" key="2">
    <source>
        <dbReference type="EMBL" id="KGK35484.1"/>
    </source>
</evidence>
<feature type="compositionally biased region" description="Low complexity" evidence="1">
    <location>
        <begin position="180"/>
        <end position="190"/>
    </location>
</feature>
<accession>A0A099NU17</accession>
<feature type="compositionally biased region" description="Polar residues" evidence="1">
    <location>
        <begin position="163"/>
        <end position="179"/>
    </location>
</feature>
<proteinExistence type="predicted"/>
<organism evidence="2 3">
    <name type="scientific">Pichia kudriavzevii</name>
    <name type="common">Yeast</name>
    <name type="synonym">Issatchenkia orientalis</name>
    <dbReference type="NCBI Taxonomy" id="4909"/>
    <lineage>
        <taxon>Eukaryota</taxon>
        <taxon>Fungi</taxon>
        <taxon>Dikarya</taxon>
        <taxon>Ascomycota</taxon>
        <taxon>Saccharomycotina</taxon>
        <taxon>Pichiomycetes</taxon>
        <taxon>Pichiales</taxon>
        <taxon>Pichiaceae</taxon>
        <taxon>Pichia</taxon>
    </lineage>
</organism>
<dbReference type="EMBL" id="JQFK01000603">
    <property type="protein sequence ID" value="KGK35484.1"/>
    <property type="molecule type" value="Genomic_DNA"/>
</dbReference>
<dbReference type="AlphaFoldDB" id="A0A099NU17"/>
<comment type="caution">
    <text evidence="2">The sequence shown here is derived from an EMBL/GenBank/DDBJ whole genome shotgun (WGS) entry which is preliminary data.</text>
</comment>
<evidence type="ECO:0000313" key="3">
    <source>
        <dbReference type="Proteomes" id="UP000029867"/>
    </source>
</evidence>
<dbReference type="HOGENOM" id="CLU_850093_0_0_1"/>
<sequence length="327" mass="35483">MPLVEQNQIGLSVARKPDTTLGTPAKTRGFRMENKSMKIAPISGGVSFKVTKSRSLNKSADTIGSTIDISGNDLDKHLKVNTFTFHTAKKNKGNNETRKEIAVIEENKKPDKPRRRPPPPVVVNFEKFLSPKPPPESILKRKIGEENKSENVPNTKRPKIQDPSDNQQIPELGNSPKTGSSSSSCSSFSSTLNTTKLEYHKSADGPGNSTEEKNTATKDSSKGNDVKASTPNYGPKFPPRPKSRPVPSRPVIPSIPLPHYGVPRPNTGAKIPVSLKKHSANEKVSTPSIGIKRPGAFRKPVAFRPPGTPGIRAIKPFEGISAIKKAQ</sequence>
<dbReference type="VEuPathDB" id="FungiDB:C5L36_0C07640"/>
<feature type="region of interest" description="Disordered" evidence="1">
    <location>
        <begin position="89"/>
        <end position="293"/>
    </location>
</feature>
<feature type="compositionally biased region" description="Basic and acidic residues" evidence="1">
    <location>
        <begin position="210"/>
        <end position="225"/>
    </location>
</feature>